<dbReference type="PRINTS" id="PR00124">
    <property type="entry name" value="ATPASEC"/>
</dbReference>
<dbReference type="GO" id="GO:0008289">
    <property type="term" value="F:lipid binding"/>
    <property type="evidence" value="ECO:0007669"/>
    <property type="project" value="UniProtKB-KW"/>
</dbReference>
<evidence type="ECO:0000256" key="9">
    <source>
        <dbReference type="ARBA" id="ARBA00023065"/>
    </source>
</evidence>
<feature type="transmembrane region" description="Helical" evidence="14">
    <location>
        <begin position="44"/>
        <end position="67"/>
    </location>
</feature>
<comment type="function">
    <text evidence="14">Key component of the F(0) channel; it plays a direct role in translocation across the membrane. A homomeric c-ring of between 10-14 subunits forms the central stalk rotor element with the F(1) delta and epsilon subunits.</text>
</comment>
<dbReference type="CDD" id="cd18185">
    <property type="entry name" value="ATP-synt_Fo_c_ATPE"/>
    <property type="match status" value="1"/>
</dbReference>
<dbReference type="AlphaFoldDB" id="A0A387BHE7"/>
<evidence type="ECO:0000256" key="13">
    <source>
        <dbReference type="ARBA" id="ARBA00025198"/>
    </source>
</evidence>
<dbReference type="OrthoDB" id="2357540at2"/>
<keyword evidence="11 14" id="KW-0472">Membrane</keyword>
<keyword evidence="10 14" id="KW-0446">Lipid-binding</keyword>
<evidence type="ECO:0000256" key="14">
    <source>
        <dbReference type="HAMAP-Rule" id="MF_01396"/>
    </source>
</evidence>
<dbReference type="InterPro" id="IPR005953">
    <property type="entry name" value="ATP_synth_csu_bac/chlpt"/>
</dbReference>
<keyword evidence="3 14" id="KW-0813">Transport</keyword>
<dbReference type="Gene3D" id="1.20.20.10">
    <property type="entry name" value="F1F0 ATP synthase subunit C"/>
    <property type="match status" value="1"/>
</dbReference>
<dbReference type="HAMAP" id="MF_01396">
    <property type="entry name" value="ATP_synth_c_bact"/>
    <property type="match status" value="1"/>
</dbReference>
<dbReference type="InterPro" id="IPR020537">
    <property type="entry name" value="ATP_synth_F0_csu_DDCD_BS"/>
</dbReference>
<dbReference type="EMBL" id="CP032627">
    <property type="protein sequence ID" value="AYG00809.1"/>
    <property type="molecule type" value="Genomic_DNA"/>
</dbReference>
<evidence type="ECO:0000259" key="15">
    <source>
        <dbReference type="Pfam" id="PF00137"/>
    </source>
</evidence>
<dbReference type="FunFam" id="1.20.20.10:FF:000002">
    <property type="entry name" value="ATP synthase subunit c"/>
    <property type="match status" value="1"/>
</dbReference>
<keyword evidence="4 14" id="KW-1003">Cell membrane</keyword>
<dbReference type="PANTHER" id="PTHR10031:SF0">
    <property type="entry name" value="ATPASE PROTEIN 9"/>
    <property type="match status" value="1"/>
</dbReference>
<evidence type="ECO:0000256" key="5">
    <source>
        <dbReference type="ARBA" id="ARBA00022547"/>
    </source>
</evidence>
<reference evidence="16 17" key="1">
    <citation type="submission" date="2018-09" db="EMBL/GenBank/DDBJ databases">
        <title>Genome sequencing of strain 1JSPR-7.</title>
        <authorList>
            <person name="Heo J."/>
            <person name="Kim S.-J."/>
            <person name="Kwon S.-W."/>
        </authorList>
    </citation>
    <scope>NUCLEOTIDE SEQUENCE [LARGE SCALE GENOMIC DNA]</scope>
    <source>
        <strain evidence="16 17">1JSPR-7</strain>
    </source>
</reference>
<gene>
    <name evidence="14" type="primary">atpE</name>
    <name evidence="16" type="ORF">D7I46_06690</name>
</gene>
<dbReference type="GO" id="GO:0033177">
    <property type="term" value="C:proton-transporting two-sector ATPase complex, proton-transporting domain"/>
    <property type="evidence" value="ECO:0007669"/>
    <property type="project" value="InterPro"/>
</dbReference>
<dbReference type="RefSeq" id="WP_120772197.1">
    <property type="nucleotide sequence ID" value="NZ_CP032627.1"/>
</dbReference>
<comment type="function">
    <text evidence="13 14">F(1)F(0) ATP synthase produces ATP from ADP in the presence of a proton or sodium gradient. F-type ATPases consist of two structural domains, F(1) containing the extramembraneous catalytic core and F(0) containing the membrane proton channel, linked together by a central stalk and a peripheral stalk. During catalysis, ATP synthesis in the catalytic domain of F(1) is coupled via a rotary mechanism of the central stalk subunits to proton translocation.</text>
</comment>
<dbReference type="SUPFAM" id="SSF81333">
    <property type="entry name" value="F1F0 ATP synthase subunit C"/>
    <property type="match status" value="1"/>
</dbReference>
<dbReference type="Proteomes" id="UP000269374">
    <property type="component" value="Chromosome"/>
</dbReference>
<feature type="domain" description="V-ATPase proteolipid subunit C-like" evidence="15">
    <location>
        <begin position="6"/>
        <end position="67"/>
    </location>
</feature>
<sequence>MHGDIAALAIGTAALGAAIGDGLIVSSFLKSVARQPELEGKLRGSMFMGIAFVEGTFFIALAMAFLFQ</sequence>
<comment type="similarity">
    <text evidence="2 14">Belongs to the ATPase C chain family.</text>
</comment>
<feature type="site" description="Reversibly protonated during proton transport" evidence="14">
    <location>
        <position position="54"/>
    </location>
</feature>
<evidence type="ECO:0000313" key="16">
    <source>
        <dbReference type="EMBL" id="AYG00809.1"/>
    </source>
</evidence>
<dbReference type="InterPro" id="IPR000454">
    <property type="entry name" value="ATP_synth_F0_csu"/>
</dbReference>
<keyword evidence="16" id="KW-0378">Hydrolase</keyword>
<dbReference type="InterPro" id="IPR002379">
    <property type="entry name" value="ATPase_proteolipid_c-like_dom"/>
</dbReference>
<evidence type="ECO:0000256" key="6">
    <source>
        <dbReference type="ARBA" id="ARBA00022692"/>
    </source>
</evidence>
<evidence type="ECO:0000256" key="4">
    <source>
        <dbReference type="ARBA" id="ARBA00022475"/>
    </source>
</evidence>
<dbReference type="Pfam" id="PF00137">
    <property type="entry name" value="ATP-synt_C"/>
    <property type="match status" value="1"/>
</dbReference>
<dbReference type="NCBIfam" id="TIGR01260">
    <property type="entry name" value="ATP_synt_c"/>
    <property type="match status" value="1"/>
</dbReference>
<dbReference type="GO" id="GO:0045259">
    <property type="term" value="C:proton-transporting ATP synthase complex"/>
    <property type="evidence" value="ECO:0007669"/>
    <property type="project" value="UniProtKB-KW"/>
</dbReference>
<evidence type="ECO:0000256" key="3">
    <source>
        <dbReference type="ARBA" id="ARBA00022448"/>
    </source>
</evidence>
<dbReference type="GO" id="GO:0005886">
    <property type="term" value="C:plasma membrane"/>
    <property type="evidence" value="ECO:0007669"/>
    <property type="project" value="UniProtKB-SubCell"/>
</dbReference>
<dbReference type="KEGG" id="lact:D7I46_06690"/>
<evidence type="ECO:0000256" key="2">
    <source>
        <dbReference type="ARBA" id="ARBA00006704"/>
    </source>
</evidence>
<dbReference type="NCBIfam" id="NF009996">
    <property type="entry name" value="PRK13466.1"/>
    <property type="match status" value="1"/>
</dbReference>
<keyword evidence="5 14" id="KW-0138">CF(0)</keyword>
<dbReference type="GO" id="GO:0016787">
    <property type="term" value="F:hydrolase activity"/>
    <property type="evidence" value="ECO:0007669"/>
    <property type="project" value="UniProtKB-KW"/>
</dbReference>
<proteinExistence type="inferred from homology"/>
<dbReference type="PANTHER" id="PTHR10031">
    <property type="entry name" value="ATP SYNTHASE LIPID-BINDING PROTEIN, MITOCHONDRIAL"/>
    <property type="match status" value="1"/>
</dbReference>
<evidence type="ECO:0000256" key="11">
    <source>
        <dbReference type="ARBA" id="ARBA00023136"/>
    </source>
</evidence>
<keyword evidence="9 14" id="KW-0406">Ion transport</keyword>
<keyword evidence="7 14" id="KW-0375">Hydrogen ion transport</keyword>
<keyword evidence="17" id="KW-1185">Reference proteome</keyword>
<dbReference type="InterPro" id="IPR035921">
    <property type="entry name" value="F/V-ATP_Csub_sf"/>
</dbReference>
<accession>A0A387BHE7</accession>
<dbReference type="PROSITE" id="PS00605">
    <property type="entry name" value="ATPASE_C"/>
    <property type="match status" value="1"/>
</dbReference>
<dbReference type="GO" id="GO:0046933">
    <property type="term" value="F:proton-transporting ATP synthase activity, rotational mechanism"/>
    <property type="evidence" value="ECO:0007669"/>
    <property type="project" value="UniProtKB-UniRule"/>
</dbReference>
<evidence type="ECO:0000313" key="17">
    <source>
        <dbReference type="Proteomes" id="UP000269374"/>
    </source>
</evidence>
<evidence type="ECO:0000256" key="7">
    <source>
        <dbReference type="ARBA" id="ARBA00022781"/>
    </source>
</evidence>
<comment type="subcellular location">
    <subcellularLocation>
        <location evidence="1 14">Cell membrane</location>
        <topology evidence="1 14">Multi-pass membrane protein</topology>
    </subcellularLocation>
</comment>
<evidence type="ECO:0000256" key="1">
    <source>
        <dbReference type="ARBA" id="ARBA00004651"/>
    </source>
</evidence>
<evidence type="ECO:0000256" key="10">
    <source>
        <dbReference type="ARBA" id="ARBA00023121"/>
    </source>
</evidence>
<keyword evidence="6 14" id="KW-0812">Transmembrane</keyword>
<comment type="caution">
    <text evidence="14">Lacks conserved residue(s) required for the propagation of feature annotation.</text>
</comment>
<keyword evidence="12 14" id="KW-0066">ATP synthesis</keyword>
<protein>
    <recommendedName>
        <fullName evidence="14">ATP synthase subunit c</fullName>
    </recommendedName>
    <alternativeName>
        <fullName evidence="14">ATP synthase F(0) sector subunit c</fullName>
    </alternativeName>
    <alternativeName>
        <fullName evidence="14">F-type ATPase subunit c</fullName>
        <shortName evidence="14">F-ATPase subunit c</shortName>
    </alternativeName>
    <alternativeName>
        <fullName evidence="14">Lipid-binding protein</fullName>
    </alternativeName>
</protein>
<dbReference type="InterPro" id="IPR038662">
    <property type="entry name" value="ATP_synth_F0_csu_sf"/>
</dbReference>
<organism evidence="16 17">
    <name type="scientific">Lactococcus allomyrinae</name>
    <dbReference type="NCBI Taxonomy" id="2419773"/>
    <lineage>
        <taxon>Bacteria</taxon>
        <taxon>Bacillati</taxon>
        <taxon>Bacillota</taxon>
        <taxon>Bacilli</taxon>
        <taxon>Lactobacillales</taxon>
        <taxon>Streptococcaceae</taxon>
        <taxon>Lactococcus</taxon>
    </lineage>
</organism>
<dbReference type="NCBIfam" id="NF005363">
    <property type="entry name" value="PRK06876.1"/>
    <property type="match status" value="1"/>
</dbReference>
<evidence type="ECO:0000256" key="8">
    <source>
        <dbReference type="ARBA" id="ARBA00022989"/>
    </source>
</evidence>
<name>A0A387BHE7_9LACT</name>
<evidence type="ECO:0000256" key="12">
    <source>
        <dbReference type="ARBA" id="ARBA00023310"/>
    </source>
</evidence>
<keyword evidence="8 14" id="KW-1133">Transmembrane helix</keyword>